<dbReference type="EMBL" id="JAPCHZ010000004">
    <property type="protein sequence ID" value="MCW4452322.1"/>
    <property type="molecule type" value="Genomic_DNA"/>
</dbReference>
<keyword evidence="3" id="KW-1185">Reference proteome</keyword>
<name>A0ABT3JNH0_9FLAO</name>
<proteinExistence type="predicted"/>
<feature type="signal peptide" evidence="1">
    <location>
        <begin position="1"/>
        <end position="25"/>
    </location>
</feature>
<comment type="caution">
    <text evidence="2">The sequence shown here is derived from an EMBL/GenBank/DDBJ whole genome shotgun (WGS) entry which is preliminary data.</text>
</comment>
<evidence type="ECO:0000256" key="1">
    <source>
        <dbReference type="SAM" id="SignalP"/>
    </source>
</evidence>
<reference evidence="2 3" key="1">
    <citation type="submission" date="2022-10" db="EMBL/GenBank/DDBJ databases">
        <title>Kaistella sp. BT-6-1-3.</title>
        <authorList>
            <person name="Ai J."/>
            <person name="Deng Z."/>
        </authorList>
    </citation>
    <scope>NUCLEOTIDE SEQUENCE [LARGE SCALE GENOMIC DNA]</scope>
    <source>
        <strain evidence="2 3">BT6-1-3</strain>
    </source>
</reference>
<evidence type="ECO:0000313" key="3">
    <source>
        <dbReference type="Proteomes" id="UP001209107"/>
    </source>
</evidence>
<gene>
    <name evidence="2" type="ORF">OK344_08880</name>
</gene>
<feature type="chain" id="PRO_5047176087" description="Curlin associated repeat-containing protein" evidence="1">
    <location>
        <begin position="26"/>
        <end position="137"/>
    </location>
</feature>
<dbReference type="RefSeq" id="WP_265144460.1">
    <property type="nucleotide sequence ID" value="NZ_JAPCHZ010000004.1"/>
</dbReference>
<accession>A0ABT3JNH0</accession>
<dbReference type="Proteomes" id="UP001209107">
    <property type="component" value="Unassembled WGS sequence"/>
</dbReference>
<evidence type="ECO:0000313" key="2">
    <source>
        <dbReference type="EMBL" id="MCW4452322.1"/>
    </source>
</evidence>
<sequence>MNTLAKILSVNLLMCILVVTGQQFSFENINSKNAMAIVAQIQDNSISTKNYEVTTVQYGTQNFAEIYANSTTNLSALQLGDYNYLNFNNVFEKTRASAVITTQGNNNIIDVVGSNSISEKMQLHVKGDNMTIYMRNY</sequence>
<protein>
    <recommendedName>
        <fullName evidence="4">Curlin associated repeat-containing protein</fullName>
    </recommendedName>
</protein>
<evidence type="ECO:0008006" key="4">
    <source>
        <dbReference type="Google" id="ProtNLM"/>
    </source>
</evidence>
<organism evidence="2 3">
    <name type="scientific">Kaistella yananensis</name>
    <dbReference type="NCBI Taxonomy" id="2989820"/>
    <lineage>
        <taxon>Bacteria</taxon>
        <taxon>Pseudomonadati</taxon>
        <taxon>Bacteroidota</taxon>
        <taxon>Flavobacteriia</taxon>
        <taxon>Flavobacteriales</taxon>
        <taxon>Weeksellaceae</taxon>
        <taxon>Chryseobacterium group</taxon>
        <taxon>Kaistella</taxon>
    </lineage>
</organism>
<keyword evidence="1" id="KW-0732">Signal</keyword>